<evidence type="ECO:0000313" key="2">
    <source>
        <dbReference type="Proteomes" id="UP000269331"/>
    </source>
</evidence>
<dbReference type="EMBL" id="AP018400">
    <property type="protein sequence ID" value="BBA91887.1"/>
    <property type="molecule type" value="Genomic_DNA"/>
</dbReference>
<accession>A0A2Z5TKG0</accession>
<gene>
    <name evidence="1" type="ORF">SR187_1280</name>
</gene>
<dbReference type="Proteomes" id="UP000269331">
    <property type="component" value="Chromosome"/>
</dbReference>
<proteinExistence type="predicted"/>
<dbReference type="KEGG" id="srq:SR187_1280"/>
<organism evidence="1 2">
    <name type="scientific">Streptococcus ruminantium</name>
    <dbReference type="NCBI Taxonomy" id="1917441"/>
    <lineage>
        <taxon>Bacteria</taxon>
        <taxon>Bacillati</taxon>
        <taxon>Bacillota</taxon>
        <taxon>Bacilli</taxon>
        <taxon>Lactobacillales</taxon>
        <taxon>Streptococcaceae</taxon>
        <taxon>Streptococcus</taxon>
    </lineage>
</organism>
<name>A0A2Z5TKG0_9STRE</name>
<protein>
    <submittedName>
        <fullName evidence="1">Uncharacterized protein</fullName>
    </submittedName>
</protein>
<reference evidence="1 2" key="1">
    <citation type="journal article" date="2018" name="Genome Biol. Evol.">
        <title>Complete Genome Sequence of Streptococcus ruminantium sp. nov. GUT-187T (=DSM 104980T =JCM 31869T), the Type Strain of S. ruminantium, and Comparison with Genome Sequences of Streptococcus suis Strains.</title>
        <authorList>
            <person name="Tohya M."/>
            <person name="Sekizaki T."/>
            <person name="Miyoshi-Akiyama T."/>
        </authorList>
    </citation>
    <scope>NUCLEOTIDE SEQUENCE [LARGE SCALE GENOMIC DNA]</scope>
    <source>
        <strain evidence="1 2">GUT187T</strain>
    </source>
</reference>
<sequence>MCSNKLGTAVSGRSGTYHGPRGSYIVRDHAVHSGKGPHGGSYWKLFKRIGNKSTPKRVGTYDKYGNYIGK</sequence>
<dbReference type="AlphaFoldDB" id="A0A2Z5TKG0"/>
<evidence type="ECO:0000313" key="1">
    <source>
        <dbReference type="EMBL" id="BBA91887.1"/>
    </source>
</evidence>